<dbReference type="PANTHER" id="PTHR21349">
    <property type="entry name" value="50S RIBOSOMAL PROTEIN L21"/>
    <property type="match status" value="1"/>
</dbReference>
<dbReference type="PANTHER" id="PTHR21349:SF0">
    <property type="entry name" value="LARGE RIBOSOMAL SUBUNIT PROTEIN BL21M"/>
    <property type="match status" value="1"/>
</dbReference>
<sequence>MYAVIKSGGKQYRVAEGDLLQVEKLNAEAGETVSFDDVLLVADGDDVKVGTPRLEGGAVSAEVISQSRARKIEVVKFKRRQDYQRHYGHRQHYTEVRITGIQAG</sequence>
<keyword evidence="7" id="KW-1185">Reference proteome</keyword>
<dbReference type="OrthoDB" id="9813334at2"/>
<dbReference type="RefSeq" id="WP_130502285.1">
    <property type="nucleotide sequence ID" value="NZ_SHLI01000001.1"/>
</dbReference>
<protein>
    <recommendedName>
        <fullName evidence="4">Large ribosomal subunit protein bL21</fullName>
    </recommendedName>
</protein>
<dbReference type="NCBIfam" id="TIGR00061">
    <property type="entry name" value="L21"/>
    <property type="match status" value="1"/>
</dbReference>
<organism evidence="6 7">
    <name type="scientific">Spiribacter vilamensis</name>
    <dbReference type="NCBI Taxonomy" id="531306"/>
    <lineage>
        <taxon>Bacteria</taxon>
        <taxon>Pseudomonadati</taxon>
        <taxon>Pseudomonadota</taxon>
        <taxon>Gammaproteobacteria</taxon>
        <taxon>Chromatiales</taxon>
        <taxon>Ectothiorhodospiraceae</taxon>
        <taxon>Spiribacter</taxon>
    </lineage>
</organism>
<comment type="similarity">
    <text evidence="1 4 5">Belongs to the bacterial ribosomal protein bL21 family.</text>
</comment>
<evidence type="ECO:0000256" key="2">
    <source>
        <dbReference type="ARBA" id="ARBA00022980"/>
    </source>
</evidence>
<dbReference type="GO" id="GO:0006412">
    <property type="term" value="P:translation"/>
    <property type="evidence" value="ECO:0007669"/>
    <property type="project" value="UniProtKB-UniRule"/>
</dbReference>
<evidence type="ECO:0000256" key="5">
    <source>
        <dbReference type="RuleBase" id="RU000562"/>
    </source>
</evidence>
<accession>A0A4Q8CY90</accession>
<dbReference type="SUPFAM" id="SSF141091">
    <property type="entry name" value="L21p-like"/>
    <property type="match status" value="1"/>
</dbReference>
<reference evidence="6 7" key="1">
    <citation type="submission" date="2019-02" db="EMBL/GenBank/DDBJ databases">
        <title>Genomic Encyclopedia of Type Strains, Phase IV (KMG-IV): sequencing the most valuable type-strain genomes for metagenomic binning, comparative biology and taxonomic classification.</title>
        <authorList>
            <person name="Goeker M."/>
        </authorList>
    </citation>
    <scope>NUCLEOTIDE SEQUENCE [LARGE SCALE GENOMIC DNA]</scope>
    <source>
        <strain evidence="6 7">DSM 21056</strain>
    </source>
</reference>
<keyword evidence="4 5" id="KW-0694">RNA-binding</keyword>
<dbReference type="GO" id="GO:0003735">
    <property type="term" value="F:structural constituent of ribosome"/>
    <property type="evidence" value="ECO:0007669"/>
    <property type="project" value="InterPro"/>
</dbReference>
<evidence type="ECO:0000256" key="3">
    <source>
        <dbReference type="ARBA" id="ARBA00023274"/>
    </source>
</evidence>
<comment type="caution">
    <text evidence="6">The sequence shown here is derived from an EMBL/GenBank/DDBJ whole genome shotgun (WGS) entry which is preliminary data.</text>
</comment>
<proteinExistence type="inferred from homology"/>
<dbReference type="InterPro" id="IPR028909">
    <property type="entry name" value="bL21-like"/>
</dbReference>
<evidence type="ECO:0000313" key="7">
    <source>
        <dbReference type="Proteomes" id="UP000292298"/>
    </source>
</evidence>
<comment type="subunit">
    <text evidence="4">Part of the 50S ribosomal subunit. Contacts protein L20.</text>
</comment>
<dbReference type="GO" id="GO:1990904">
    <property type="term" value="C:ribonucleoprotein complex"/>
    <property type="evidence" value="ECO:0007669"/>
    <property type="project" value="UniProtKB-KW"/>
</dbReference>
<dbReference type="AlphaFoldDB" id="A0A4Q8CY90"/>
<keyword evidence="4 5" id="KW-0699">rRNA-binding</keyword>
<dbReference type="HAMAP" id="MF_01363">
    <property type="entry name" value="Ribosomal_bL21"/>
    <property type="match status" value="1"/>
</dbReference>
<evidence type="ECO:0000313" key="6">
    <source>
        <dbReference type="EMBL" id="RZU97931.1"/>
    </source>
</evidence>
<keyword evidence="3 4" id="KW-0687">Ribonucleoprotein</keyword>
<dbReference type="GO" id="GO:0005737">
    <property type="term" value="C:cytoplasm"/>
    <property type="evidence" value="ECO:0007669"/>
    <property type="project" value="UniProtKB-ARBA"/>
</dbReference>
<dbReference type="GO" id="GO:0005840">
    <property type="term" value="C:ribosome"/>
    <property type="evidence" value="ECO:0007669"/>
    <property type="project" value="UniProtKB-KW"/>
</dbReference>
<evidence type="ECO:0000256" key="1">
    <source>
        <dbReference type="ARBA" id="ARBA00008563"/>
    </source>
</evidence>
<name>A0A4Q8CY90_9GAMM</name>
<dbReference type="Proteomes" id="UP000292298">
    <property type="component" value="Unassembled WGS sequence"/>
</dbReference>
<dbReference type="InterPro" id="IPR036164">
    <property type="entry name" value="bL21-like_sf"/>
</dbReference>
<dbReference type="EMBL" id="SHLI01000001">
    <property type="protein sequence ID" value="RZU97931.1"/>
    <property type="molecule type" value="Genomic_DNA"/>
</dbReference>
<gene>
    <name evidence="4" type="primary">rplU</name>
    <name evidence="6" type="ORF">EV698_0166</name>
</gene>
<comment type="function">
    <text evidence="4 5">This protein binds to 23S rRNA in the presence of protein L20.</text>
</comment>
<keyword evidence="2 4" id="KW-0689">Ribosomal protein</keyword>
<evidence type="ECO:0000256" key="4">
    <source>
        <dbReference type="HAMAP-Rule" id="MF_01363"/>
    </source>
</evidence>
<dbReference type="Pfam" id="PF00829">
    <property type="entry name" value="Ribosomal_L21p"/>
    <property type="match status" value="1"/>
</dbReference>
<dbReference type="InterPro" id="IPR001787">
    <property type="entry name" value="Ribosomal_bL21"/>
</dbReference>
<dbReference type="GO" id="GO:0019843">
    <property type="term" value="F:rRNA binding"/>
    <property type="evidence" value="ECO:0007669"/>
    <property type="project" value="UniProtKB-UniRule"/>
</dbReference>